<evidence type="ECO:0000313" key="1">
    <source>
        <dbReference type="EMBL" id="OGL88280.1"/>
    </source>
</evidence>
<name>A0A1F7VCK2_9BACT</name>
<comment type="caution">
    <text evidence="1">The sequence shown here is derived from an EMBL/GenBank/DDBJ whole genome shotgun (WGS) entry which is preliminary data.</text>
</comment>
<dbReference type="AlphaFoldDB" id="A0A1F7VCK2"/>
<gene>
    <name evidence="1" type="ORF">A3I41_00980</name>
</gene>
<proteinExistence type="predicted"/>
<dbReference type="EMBL" id="MGEQ01000001">
    <property type="protein sequence ID" value="OGL88280.1"/>
    <property type="molecule type" value="Genomic_DNA"/>
</dbReference>
<evidence type="ECO:0000313" key="2">
    <source>
        <dbReference type="Proteomes" id="UP000176593"/>
    </source>
</evidence>
<reference evidence="1 2" key="1">
    <citation type="journal article" date="2016" name="Nat. Commun.">
        <title>Thousands of microbial genomes shed light on interconnected biogeochemical processes in an aquifer system.</title>
        <authorList>
            <person name="Anantharaman K."/>
            <person name="Brown C.T."/>
            <person name="Hug L.A."/>
            <person name="Sharon I."/>
            <person name="Castelle C.J."/>
            <person name="Probst A.J."/>
            <person name="Thomas B.C."/>
            <person name="Singh A."/>
            <person name="Wilkins M.J."/>
            <person name="Karaoz U."/>
            <person name="Brodie E.L."/>
            <person name="Williams K.H."/>
            <person name="Hubbard S.S."/>
            <person name="Banfield J.F."/>
        </authorList>
    </citation>
    <scope>NUCLEOTIDE SEQUENCE [LARGE SCALE GENOMIC DNA]</scope>
</reference>
<organism evidence="1 2">
    <name type="scientific">Candidatus Uhrbacteria bacterium RIFCSPLOWO2_02_FULL_48_18</name>
    <dbReference type="NCBI Taxonomy" id="1802408"/>
    <lineage>
        <taxon>Bacteria</taxon>
        <taxon>Candidatus Uhriibacteriota</taxon>
    </lineage>
</organism>
<dbReference type="Proteomes" id="UP000176593">
    <property type="component" value="Unassembled WGS sequence"/>
</dbReference>
<sequence length="156" mass="17268">MFTDDFAKVHGHVFGKSSMPANRYRELTPMFMIRFNPGSTDQNAVKSMIGIARKCRQAILDGMSPDMDATIVNLTGQFDRELAHMRLTHRLVTVGDWADSLFNIFAHGSDFCPQCGTKSFSYPVLHCPDCGANPGTVVEEAGGIEFLPLQDPRLTL</sequence>
<accession>A0A1F7VCK2</accession>
<protein>
    <submittedName>
        <fullName evidence="1">Uncharacterized protein</fullName>
    </submittedName>
</protein>